<dbReference type="Gene3D" id="3.30.300.30">
    <property type="match status" value="1"/>
</dbReference>
<dbReference type="EMBL" id="ML737654">
    <property type="protein sequence ID" value="KAE8364334.1"/>
    <property type="molecule type" value="Genomic_DNA"/>
</dbReference>
<dbReference type="OrthoDB" id="4486872at2759"/>
<dbReference type="InterPro" id="IPR045851">
    <property type="entry name" value="AMP-bd_C_sf"/>
</dbReference>
<gene>
    <name evidence="1" type="ORF">BDV27DRAFT_128661</name>
</gene>
<sequence>MDGKVSAIKRITGGVVFVDTIPKNPSGKILRKVLRDRAREEVASNPSITAKL</sequence>
<evidence type="ECO:0000313" key="1">
    <source>
        <dbReference type="EMBL" id="KAE8364334.1"/>
    </source>
</evidence>
<dbReference type="AlphaFoldDB" id="A0A5N7A394"/>
<name>A0A5N7A394_9EURO</name>
<accession>A0A5N7A394</accession>
<protein>
    <recommendedName>
        <fullName evidence="3">AMP-binding enzyme C-terminal domain-containing protein</fullName>
    </recommendedName>
</protein>
<dbReference type="GeneID" id="43651473"/>
<evidence type="ECO:0000313" key="2">
    <source>
        <dbReference type="Proteomes" id="UP000326268"/>
    </source>
</evidence>
<dbReference type="RefSeq" id="XP_031927415.1">
    <property type="nucleotide sequence ID" value="XM_032067027.1"/>
</dbReference>
<proteinExistence type="predicted"/>
<dbReference type="SUPFAM" id="SSF56801">
    <property type="entry name" value="Acetyl-CoA synthetase-like"/>
    <property type="match status" value="1"/>
</dbReference>
<dbReference type="Proteomes" id="UP000326268">
    <property type="component" value="Unassembled WGS sequence"/>
</dbReference>
<reference evidence="1 2" key="1">
    <citation type="submission" date="2019-04" db="EMBL/GenBank/DDBJ databases">
        <title>Friends and foes A comparative genomics studyof 23 Aspergillus species from section Flavi.</title>
        <authorList>
            <consortium name="DOE Joint Genome Institute"/>
            <person name="Kjaerbolling I."/>
            <person name="Vesth T."/>
            <person name="Frisvad J.C."/>
            <person name="Nybo J.L."/>
            <person name="Theobald S."/>
            <person name="Kildgaard S."/>
            <person name="Isbrandt T."/>
            <person name="Kuo A."/>
            <person name="Sato A."/>
            <person name="Lyhne E.K."/>
            <person name="Kogle M.E."/>
            <person name="Wiebenga A."/>
            <person name="Kun R.S."/>
            <person name="Lubbers R.J."/>
            <person name="Makela M.R."/>
            <person name="Barry K."/>
            <person name="Chovatia M."/>
            <person name="Clum A."/>
            <person name="Daum C."/>
            <person name="Haridas S."/>
            <person name="He G."/>
            <person name="LaButti K."/>
            <person name="Lipzen A."/>
            <person name="Mondo S."/>
            <person name="Riley R."/>
            <person name="Salamov A."/>
            <person name="Simmons B.A."/>
            <person name="Magnuson J.K."/>
            <person name="Henrissat B."/>
            <person name="Mortensen U.H."/>
            <person name="Larsen T.O."/>
            <person name="Devries R.P."/>
            <person name="Grigoriev I.V."/>
            <person name="Machida M."/>
            <person name="Baker S.E."/>
            <person name="Andersen M.R."/>
        </authorList>
    </citation>
    <scope>NUCLEOTIDE SEQUENCE [LARGE SCALE GENOMIC DNA]</scope>
    <source>
        <strain evidence="1 2">CBS 763.97</strain>
    </source>
</reference>
<keyword evidence="2" id="KW-1185">Reference proteome</keyword>
<evidence type="ECO:0008006" key="3">
    <source>
        <dbReference type="Google" id="ProtNLM"/>
    </source>
</evidence>
<organism evidence="1 2">
    <name type="scientific">Aspergillus caelatus</name>
    <dbReference type="NCBI Taxonomy" id="61420"/>
    <lineage>
        <taxon>Eukaryota</taxon>
        <taxon>Fungi</taxon>
        <taxon>Dikarya</taxon>
        <taxon>Ascomycota</taxon>
        <taxon>Pezizomycotina</taxon>
        <taxon>Eurotiomycetes</taxon>
        <taxon>Eurotiomycetidae</taxon>
        <taxon>Eurotiales</taxon>
        <taxon>Aspergillaceae</taxon>
        <taxon>Aspergillus</taxon>
        <taxon>Aspergillus subgen. Circumdati</taxon>
    </lineage>
</organism>